<evidence type="ECO:0000256" key="5">
    <source>
        <dbReference type="ARBA" id="ARBA00023146"/>
    </source>
</evidence>
<keyword evidence="1 6" id="KW-0436">Ligase</keyword>
<keyword evidence="5 6" id="KW-0030">Aminoacyl-tRNA synthetase</keyword>
<sequence>IIHGIDKNFDSAGFLVGARFTIADVALFAALKDNNEWNKVLESSKASNKLKKWYDFMSQQKPVMEALINAEPVVVRFPPEASGYLHIGHAKAALINQYYQKTYNGKLIMRFDDTNPAKEDVDFERV</sequence>
<feature type="domain" description="Glutathione S-transferase C-terminal" evidence="7">
    <location>
        <begin position="9"/>
        <end position="60"/>
    </location>
</feature>
<evidence type="ECO:0000256" key="1">
    <source>
        <dbReference type="ARBA" id="ARBA00022598"/>
    </source>
</evidence>
<dbReference type="AlphaFoldDB" id="A0A1B6FAU3"/>
<organism evidence="9">
    <name type="scientific">Cuerna arida</name>
    <dbReference type="NCBI Taxonomy" id="1464854"/>
    <lineage>
        <taxon>Eukaryota</taxon>
        <taxon>Metazoa</taxon>
        <taxon>Ecdysozoa</taxon>
        <taxon>Arthropoda</taxon>
        <taxon>Hexapoda</taxon>
        <taxon>Insecta</taxon>
        <taxon>Pterygota</taxon>
        <taxon>Neoptera</taxon>
        <taxon>Paraneoptera</taxon>
        <taxon>Hemiptera</taxon>
        <taxon>Auchenorrhyncha</taxon>
        <taxon>Membracoidea</taxon>
        <taxon>Cicadellidae</taxon>
        <taxon>Cicadellinae</taxon>
        <taxon>Proconiini</taxon>
        <taxon>Cuerna</taxon>
    </lineage>
</organism>
<dbReference type="EMBL" id="GECZ01022467">
    <property type="protein sequence ID" value="JAS47302.1"/>
    <property type="molecule type" value="Transcribed_RNA"/>
</dbReference>
<keyword evidence="4 6" id="KW-0648">Protein biosynthesis</keyword>
<evidence type="ECO:0000259" key="8">
    <source>
        <dbReference type="Pfam" id="PF00749"/>
    </source>
</evidence>
<dbReference type="GO" id="GO:0005524">
    <property type="term" value="F:ATP binding"/>
    <property type="evidence" value="ECO:0007669"/>
    <property type="project" value="UniProtKB-KW"/>
</dbReference>
<feature type="non-terminal residue" evidence="9">
    <location>
        <position position="1"/>
    </location>
</feature>
<dbReference type="PANTHER" id="PTHR43097:SF5">
    <property type="entry name" value="GLUTAMATE--TRNA LIGASE"/>
    <property type="match status" value="1"/>
</dbReference>
<dbReference type="InterPro" id="IPR001412">
    <property type="entry name" value="aa-tRNA-synth_I_CS"/>
</dbReference>
<dbReference type="InterPro" id="IPR000924">
    <property type="entry name" value="Glu/Gln-tRNA-synth"/>
</dbReference>
<feature type="non-terminal residue" evidence="9">
    <location>
        <position position="126"/>
    </location>
</feature>
<evidence type="ECO:0000259" key="7">
    <source>
        <dbReference type="Pfam" id="PF00043"/>
    </source>
</evidence>
<keyword evidence="3 6" id="KW-0067">ATP-binding</keyword>
<dbReference type="SUPFAM" id="SSF47616">
    <property type="entry name" value="GST C-terminal domain-like"/>
    <property type="match status" value="1"/>
</dbReference>
<dbReference type="Pfam" id="PF00043">
    <property type="entry name" value="GST_C"/>
    <property type="match status" value="1"/>
</dbReference>
<dbReference type="GO" id="GO:0006424">
    <property type="term" value="P:glutamyl-tRNA aminoacylation"/>
    <property type="evidence" value="ECO:0007669"/>
    <property type="project" value="TreeGrafter"/>
</dbReference>
<evidence type="ECO:0000256" key="2">
    <source>
        <dbReference type="ARBA" id="ARBA00022741"/>
    </source>
</evidence>
<dbReference type="InterPro" id="IPR020058">
    <property type="entry name" value="Glu/Gln-tRNA-synth_Ib_cat-dom"/>
</dbReference>
<dbReference type="PROSITE" id="PS00178">
    <property type="entry name" value="AA_TRNA_LIGASE_I"/>
    <property type="match status" value="1"/>
</dbReference>
<proteinExistence type="inferred from homology"/>
<dbReference type="Gene3D" id="3.40.50.620">
    <property type="entry name" value="HUPs"/>
    <property type="match status" value="1"/>
</dbReference>
<dbReference type="InterPro" id="IPR050132">
    <property type="entry name" value="Gln/Glu-tRNA_Ligase"/>
</dbReference>
<dbReference type="InterPro" id="IPR014729">
    <property type="entry name" value="Rossmann-like_a/b/a_fold"/>
</dbReference>
<evidence type="ECO:0000256" key="3">
    <source>
        <dbReference type="ARBA" id="ARBA00022840"/>
    </source>
</evidence>
<dbReference type="Pfam" id="PF00749">
    <property type="entry name" value="tRNA-synt_1c"/>
    <property type="match status" value="1"/>
</dbReference>
<dbReference type="PRINTS" id="PR00987">
    <property type="entry name" value="TRNASYNTHGLU"/>
</dbReference>
<evidence type="ECO:0008006" key="10">
    <source>
        <dbReference type="Google" id="ProtNLM"/>
    </source>
</evidence>
<name>A0A1B6FAU3_9HEMI</name>
<gene>
    <name evidence="9" type="ORF">g.48748</name>
</gene>
<keyword evidence="2 6" id="KW-0547">Nucleotide-binding</keyword>
<evidence type="ECO:0000256" key="6">
    <source>
        <dbReference type="RuleBase" id="RU363037"/>
    </source>
</evidence>
<accession>A0A1B6FAU3</accession>
<reference evidence="9" key="1">
    <citation type="submission" date="2015-11" db="EMBL/GenBank/DDBJ databases">
        <title>De novo transcriptome assembly of four potential Pierce s Disease insect vectors from Arizona vineyards.</title>
        <authorList>
            <person name="Tassone E.E."/>
        </authorList>
    </citation>
    <scope>NUCLEOTIDE SEQUENCE</scope>
</reference>
<dbReference type="PANTHER" id="PTHR43097">
    <property type="entry name" value="GLUTAMINE-TRNA LIGASE"/>
    <property type="match status" value="1"/>
</dbReference>
<dbReference type="GO" id="GO:0005829">
    <property type="term" value="C:cytosol"/>
    <property type="evidence" value="ECO:0007669"/>
    <property type="project" value="TreeGrafter"/>
</dbReference>
<dbReference type="Gene3D" id="1.20.1050.130">
    <property type="match status" value="1"/>
</dbReference>
<dbReference type="InterPro" id="IPR004046">
    <property type="entry name" value="GST_C"/>
</dbReference>
<comment type="similarity">
    <text evidence="6">Belongs to the class-I aminoacyl-tRNA synthetase family.</text>
</comment>
<dbReference type="GO" id="GO:0017102">
    <property type="term" value="C:methionyl glutamyl tRNA synthetase complex"/>
    <property type="evidence" value="ECO:0007669"/>
    <property type="project" value="TreeGrafter"/>
</dbReference>
<evidence type="ECO:0000256" key="4">
    <source>
        <dbReference type="ARBA" id="ARBA00022917"/>
    </source>
</evidence>
<dbReference type="GO" id="GO:0004818">
    <property type="term" value="F:glutamate-tRNA ligase activity"/>
    <property type="evidence" value="ECO:0007669"/>
    <property type="project" value="TreeGrafter"/>
</dbReference>
<dbReference type="SUPFAM" id="SSF52374">
    <property type="entry name" value="Nucleotidylyl transferase"/>
    <property type="match status" value="1"/>
</dbReference>
<feature type="domain" description="Glutamyl/glutaminyl-tRNA synthetase class Ib catalytic" evidence="8">
    <location>
        <begin position="73"/>
        <end position="125"/>
    </location>
</feature>
<protein>
    <recommendedName>
        <fullName evidence="10">GST C-terminal domain-containing protein</fullName>
    </recommendedName>
</protein>
<dbReference type="InterPro" id="IPR036282">
    <property type="entry name" value="Glutathione-S-Trfase_C_sf"/>
</dbReference>
<evidence type="ECO:0000313" key="9">
    <source>
        <dbReference type="EMBL" id="JAS47302.1"/>
    </source>
</evidence>